<feature type="transmembrane region" description="Helical" evidence="7">
    <location>
        <begin position="60"/>
        <end position="80"/>
    </location>
</feature>
<evidence type="ECO:0000256" key="5">
    <source>
        <dbReference type="ARBA" id="ARBA00022989"/>
    </source>
</evidence>
<keyword evidence="3" id="KW-1003">Cell membrane</keyword>
<dbReference type="AlphaFoldDB" id="A0A5C1QQ92"/>
<evidence type="ECO:0000256" key="2">
    <source>
        <dbReference type="ARBA" id="ARBA00022448"/>
    </source>
</evidence>
<feature type="transmembrane region" description="Helical" evidence="7">
    <location>
        <begin position="186"/>
        <end position="209"/>
    </location>
</feature>
<keyword evidence="5 7" id="KW-1133">Transmembrane helix</keyword>
<accession>A0A5C1QQ92</accession>
<dbReference type="KEGG" id="ock:EXM22_12590"/>
<keyword evidence="9" id="KW-1185">Reference proteome</keyword>
<dbReference type="Proteomes" id="UP000324209">
    <property type="component" value="Chromosome"/>
</dbReference>
<dbReference type="InterPro" id="IPR004776">
    <property type="entry name" value="Mem_transp_PIN-like"/>
</dbReference>
<keyword evidence="6 7" id="KW-0472">Membrane</keyword>
<dbReference type="GO" id="GO:0016020">
    <property type="term" value="C:membrane"/>
    <property type="evidence" value="ECO:0007669"/>
    <property type="project" value="UniProtKB-SubCell"/>
</dbReference>
<feature type="transmembrane region" description="Helical" evidence="7">
    <location>
        <begin position="92"/>
        <end position="112"/>
    </location>
</feature>
<dbReference type="OrthoDB" id="3238334at2"/>
<dbReference type="EMBL" id="CP036150">
    <property type="protein sequence ID" value="QEN08784.1"/>
    <property type="molecule type" value="Genomic_DNA"/>
</dbReference>
<dbReference type="Pfam" id="PF03547">
    <property type="entry name" value="Mem_trans"/>
    <property type="match status" value="1"/>
</dbReference>
<comment type="subcellular location">
    <subcellularLocation>
        <location evidence="1">Membrane</location>
        <topology evidence="1">Multi-pass membrane protein</topology>
    </subcellularLocation>
</comment>
<evidence type="ECO:0000256" key="1">
    <source>
        <dbReference type="ARBA" id="ARBA00004141"/>
    </source>
</evidence>
<dbReference type="PANTHER" id="PTHR36838">
    <property type="entry name" value="AUXIN EFFLUX CARRIER FAMILY PROTEIN"/>
    <property type="match status" value="1"/>
</dbReference>
<evidence type="ECO:0000256" key="4">
    <source>
        <dbReference type="ARBA" id="ARBA00022692"/>
    </source>
</evidence>
<evidence type="ECO:0000313" key="9">
    <source>
        <dbReference type="Proteomes" id="UP000324209"/>
    </source>
</evidence>
<dbReference type="GO" id="GO:0055085">
    <property type="term" value="P:transmembrane transport"/>
    <property type="evidence" value="ECO:0007669"/>
    <property type="project" value="InterPro"/>
</dbReference>
<evidence type="ECO:0000313" key="8">
    <source>
        <dbReference type="EMBL" id="QEN08784.1"/>
    </source>
</evidence>
<name>A0A5C1QQ92_9SPIO</name>
<keyword evidence="2" id="KW-0813">Transport</keyword>
<feature type="transmembrane region" description="Helical" evidence="7">
    <location>
        <begin position="252"/>
        <end position="270"/>
    </location>
</feature>
<keyword evidence="4 7" id="KW-0812">Transmembrane</keyword>
<dbReference type="PANTHER" id="PTHR36838:SF3">
    <property type="entry name" value="TRANSPORTER AUXIN EFFLUX CARRIER EC FAMILY"/>
    <property type="match status" value="1"/>
</dbReference>
<evidence type="ECO:0000256" key="3">
    <source>
        <dbReference type="ARBA" id="ARBA00022475"/>
    </source>
</evidence>
<evidence type="ECO:0000256" key="7">
    <source>
        <dbReference type="SAM" id="Phobius"/>
    </source>
</evidence>
<gene>
    <name evidence="8" type="ORF">EXM22_12590</name>
</gene>
<reference evidence="8 9" key="1">
    <citation type="submission" date="2019-02" db="EMBL/GenBank/DDBJ databases">
        <title>Complete Genome Sequence and Methylome Analysis of free living Spirochaetas.</title>
        <authorList>
            <person name="Fomenkov A."/>
            <person name="Dubinina G."/>
            <person name="Leshcheva N."/>
            <person name="Mikheeva N."/>
            <person name="Grabovich M."/>
            <person name="Vincze T."/>
            <person name="Roberts R.J."/>
        </authorList>
    </citation>
    <scope>NUCLEOTIDE SEQUENCE [LARGE SCALE GENOMIC DNA]</scope>
    <source>
        <strain evidence="8 9">K2</strain>
    </source>
</reference>
<organism evidence="8 9">
    <name type="scientific">Oceanispirochaeta crateris</name>
    <dbReference type="NCBI Taxonomy" id="2518645"/>
    <lineage>
        <taxon>Bacteria</taxon>
        <taxon>Pseudomonadati</taxon>
        <taxon>Spirochaetota</taxon>
        <taxon>Spirochaetia</taxon>
        <taxon>Spirochaetales</taxon>
        <taxon>Spirochaetaceae</taxon>
        <taxon>Oceanispirochaeta</taxon>
    </lineage>
</organism>
<feature type="transmembrane region" description="Helical" evidence="7">
    <location>
        <begin position="221"/>
        <end position="240"/>
    </location>
</feature>
<feature type="transmembrane region" description="Helical" evidence="7">
    <location>
        <begin position="118"/>
        <end position="138"/>
    </location>
</feature>
<evidence type="ECO:0008006" key="10">
    <source>
        <dbReference type="Google" id="ProtNLM"/>
    </source>
</evidence>
<proteinExistence type="predicted"/>
<feature type="transmembrane region" description="Helical" evidence="7">
    <location>
        <begin position="159"/>
        <end position="180"/>
    </location>
</feature>
<feature type="transmembrane region" description="Helical" evidence="7">
    <location>
        <begin position="282"/>
        <end position="300"/>
    </location>
</feature>
<protein>
    <recommendedName>
        <fullName evidence="10">AEC family transporter</fullName>
    </recommendedName>
</protein>
<evidence type="ECO:0000256" key="6">
    <source>
        <dbReference type="ARBA" id="ARBA00023136"/>
    </source>
</evidence>
<sequence>MQIPFLLSLFTILLGYFLKRIGVLNADHSGVLSKIVMNVTFPALILGSVTKSRITSELFILPWIPVIAAIVGLGAGLYLFRALPQDRKGLMLMSTMGLNLGLFAFPILQGIYGDLGVQVGALIDIGNAIAIFGISYMVGERYSPASENHKRGFWGTLKVFGRSIPLLCYLFALLLNFIGWSLPGFFLSWLNVLSAANQFLVLLVLGLVLSFGWRKHLKSGLVSLLILRYSIGIVLGILVWNFLPADEVVRKIVFMCLILPAGFTVVPYSIEFAYDRDSAGAVVNMTLIISFFLMWGLAVFL</sequence>
<dbReference type="RefSeq" id="WP_149486863.1">
    <property type="nucleotide sequence ID" value="NZ_CP036150.1"/>
</dbReference>